<dbReference type="GO" id="GO:0003677">
    <property type="term" value="F:DNA binding"/>
    <property type="evidence" value="ECO:0007669"/>
    <property type="project" value="UniProtKB-KW"/>
</dbReference>
<protein>
    <recommendedName>
        <fullName evidence="2">HTH tetR-type domain-containing protein</fullName>
    </recommendedName>
</protein>
<proteinExistence type="predicted"/>
<name>A0A081NEY3_9GAMM</name>
<dbReference type="AlphaFoldDB" id="A0A081NEY3"/>
<organism evidence="3 4">
    <name type="scientific">Endozoicomonas numazuensis</name>
    <dbReference type="NCBI Taxonomy" id="1137799"/>
    <lineage>
        <taxon>Bacteria</taxon>
        <taxon>Pseudomonadati</taxon>
        <taxon>Pseudomonadota</taxon>
        <taxon>Gammaproteobacteria</taxon>
        <taxon>Oceanospirillales</taxon>
        <taxon>Endozoicomonadaceae</taxon>
        <taxon>Endozoicomonas</taxon>
    </lineage>
</organism>
<keyword evidence="1" id="KW-0238">DNA-binding</keyword>
<dbReference type="InterPro" id="IPR001647">
    <property type="entry name" value="HTH_TetR"/>
</dbReference>
<evidence type="ECO:0000256" key="1">
    <source>
        <dbReference type="ARBA" id="ARBA00023125"/>
    </source>
</evidence>
<reference evidence="3 4" key="1">
    <citation type="submission" date="2014-06" db="EMBL/GenBank/DDBJ databases">
        <title>Whole Genome Sequences of Three Symbiotic Endozoicomonas Bacteria.</title>
        <authorList>
            <person name="Neave M.J."/>
            <person name="Apprill A."/>
            <person name="Voolstra C.R."/>
        </authorList>
    </citation>
    <scope>NUCLEOTIDE SEQUENCE [LARGE SCALE GENOMIC DNA]</scope>
    <source>
        <strain evidence="3 4">DSM 25634</strain>
    </source>
</reference>
<dbReference type="Proteomes" id="UP000028073">
    <property type="component" value="Unassembled WGS sequence"/>
</dbReference>
<dbReference type="SUPFAM" id="SSF46689">
    <property type="entry name" value="Homeodomain-like"/>
    <property type="match status" value="1"/>
</dbReference>
<dbReference type="STRING" id="1137799.GZ78_20530"/>
<gene>
    <name evidence="3" type="ORF">GZ78_20530</name>
</gene>
<evidence type="ECO:0000313" key="3">
    <source>
        <dbReference type="EMBL" id="KEQ17006.1"/>
    </source>
</evidence>
<dbReference type="Pfam" id="PF00440">
    <property type="entry name" value="TetR_N"/>
    <property type="match status" value="1"/>
</dbReference>
<dbReference type="EMBL" id="JOKH01000004">
    <property type="protein sequence ID" value="KEQ17006.1"/>
    <property type="molecule type" value="Genomic_DNA"/>
</dbReference>
<sequence>MTPLRKDTIATRSLLINTAEKLFAEKGVESTTLFDVFKASGLKNRSALQYHFKDKHGLINAVLNKHSESVAKLRSEMLNELEHRDSHTLYDVIRAIVIPMATQLENPDGGEEFIQLHSQLMVSKQYRELRAQRPEYMEEKIRIMTMIRPFLATEKPVEKMIACSPLFDSLLIHGLARYKDCSDQVSREVYLHTIIQAIVDLLMQPHKVA</sequence>
<feature type="domain" description="HTH tetR-type" evidence="2">
    <location>
        <begin position="15"/>
        <end position="62"/>
    </location>
</feature>
<comment type="caution">
    <text evidence="3">The sequence shown here is derived from an EMBL/GenBank/DDBJ whole genome shotgun (WGS) entry which is preliminary data.</text>
</comment>
<dbReference type="eggNOG" id="COG1309">
    <property type="taxonomic scope" value="Bacteria"/>
</dbReference>
<keyword evidence="4" id="KW-1185">Reference proteome</keyword>
<dbReference type="Gene3D" id="1.10.357.10">
    <property type="entry name" value="Tetracycline Repressor, domain 2"/>
    <property type="match status" value="1"/>
</dbReference>
<accession>A0A081NEY3</accession>
<evidence type="ECO:0000313" key="4">
    <source>
        <dbReference type="Proteomes" id="UP000028073"/>
    </source>
</evidence>
<dbReference type="InterPro" id="IPR009057">
    <property type="entry name" value="Homeodomain-like_sf"/>
</dbReference>
<evidence type="ECO:0000259" key="2">
    <source>
        <dbReference type="Pfam" id="PF00440"/>
    </source>
</evidence>